<feature type="region of interest" description="Disordered" evidence="1">
    <location>
        <begin position="50"/>
        <end position="69"/>
    </location>
</feature>
<feature type="compositionally biased region" description="Low complexity" evidence="1">
    <location>
        <begin position="1"/>
        <end position="17"/>
    </location>
</feature>
<comment type="caution">
    <text evidence="2">The sequence shown here is derived from an EMBL/GenBank/DDBJ whole genome shotgun (WGS) entry which is preliminary data.</text>
</comment>
<feature type="region of interest" description="Disordered" evidence="1">
    <location>
        <begin position="135"/>
        <end position="180"/>
    </location>
</feature>
<dbReference type="AlphaFoldDB" id="A0A1Y2CIX5"/>
<feature type="compositionally biased region" description="Basic and acidic residues" evidence="1">
    <location>
        <begin position="152"/>
        <end position="165"/>
    </location>
</feature>
<proteinExistence type="predicted"/>
<keyword evidence="3" id="KW-1185">Reference proteome</keyword>
<gene>
    <name evidence="2" type="ORF">BCR33DRAFT_114724</name>
</gene>
<feature type="compositionally biased region" description="Acidic residues" evidence="1">
    <location>
        <begin position="140"/>
        <end position="151"/>
    </location>
</feature>
<dbReference type="OrthoDB" id="2163496at2759"/>
<organism evidence="2 3">
    <name type="scientific">Rhizoclosmatium globosum</name>
    <dbReference type="NCBI Taxonomy" id="329046"/>
    <lineage>
        <taxon>Eukaryota</taxon>
        <taxon>Fungi</taxon>
        <taxon>Fungi incertae sedis</taxon>
        <taxon>Chytridiomycota</taxon>
        <taxon>Chytridiomycota incertae sedis</taxon>
        <taxon>Chytridiomycetes</taxon>
        <taxon>Chytridiales</taxon>
        <taxon>Chytriomycetaceae</taxon>
        <taxon>Rhizoclosmatium</taxon>
    </lineage>
</organism>
<evidence type="ECO:0000313" key="3">
    <source>
        <dbReference type="Proteomes" id="UP000193642"/>
    </source>
</evidence>
<evidence type="ECO:0000313" key="2">
    <source>
        <dbReference type="EMBL" id="ORY46993.1"/>
    </source>
</evidence>
<dbReference type="EMBL" id="MCGO01000015">
    <property type="protein sequence ID" value="ORY46993.1"/>
    <property type="molecule type" value="Genomic_DNA"/>
</dbReference>
<dbReference type="Proteomes" id="UP000193642">
    <property type="component" value="Unassembled WGS sequence"/>
</dbReference>
<feature type="region of interest" description="Disordered" evidence="1">
    <location>
        <begin position="1"/>
        <end position="30"/>
    </location>
</feature>
<protein>
    <submittedName>
        <fullName evidence="2">Uncharacterized protein</fullName>
    </submittedName>
</protein>
<accession>A0A1Y2CIX5</accession>
<evidence type="ECO:0000256" key="1">
    <source>
        <dbReference type="SAM" id="MobiDB-lite"/>
    </source>
</evidence>
<sequence>MNASSDSLASASSASALRKGRGRTKTVTDPKKVFEKMGYKTVGARLKELMPLMGTKPDSNVTNKREKDKADSLHRFEDAITLAKDVISRKYGMGTVAELKDRLDKCESIPMLCVLLSDVIRETKTKKLNDWVEETRDGGWVEEEEDTTEADEISKGKAANKEKPKLTRRPRKVKNAAASD</sequence>
<reference evidence="2 3" key="1">
    <citation type="submission" date="2016-07" db="EMBL/GenBank/DDBJ databases">
        <title>Pervasive Adenine N6-methylation of Active Genes in Fungi.</title>
        <authorList>
            <consortium name="DOE Joint Genome Institute"/>
            <person name="Mondo S.J."/>
            <person name="Dannebaum R.O."/>
            <person name="Kuo R.C."/>
            <person name="Labutti K."/>
            <person name="Haridas S."/>
            <person name="Kuo A."/>
            <person name="Salamov A."/>
            <person name="Ahrendt S.R."/>
            <person name="Lipzen A."/>
            <person name="Sullivan W."/>
            <person name="Andreopoulos W.B."/>
            <person name="Clum A."/>
            <person name="Lindquist E."/>
            <person name="Daum C."/>
            <person name="Ramamoorthy G.K."/>
            <person name="Gryganskyi A."/>
            <person name="Culley D."/>
            <person name="Magnuson J.K."/>
            <person name="James T.Y."/>
            <person name="O'Malley M.A."/>
            <person name="Stajich J.E."/>
            <person name="Spatafora J.W."/>
            <person name="Visel A."/>
            <person name="Grigoriev I.V."/>
        </authorList>
    </citation>
    <scope>NUCLEOTIDE SEQUENCE [LARGE SCALE GENOMIC DNA]</scope>
    <source>
        <strain evidence="2 3">JEL800</strain>
    </source>
</reference>
<name>A0A1Y2CIX5_9FUNG</name>